<dbReference type="GO" id="GO:0006629">
    <property type="term" value="P:lipid metabolic process"/>
    <property type="evidence" value="ECO:0007669"/>
    <property type="project" value="InterPro"/>
</dbReference>
<sequence>MRLKATVPIVFAFLAALVAALPSKAREPVNLVVLGDSLVAGYELGPAEDYPAQLEAALTEAGYQVAVANAGVSGDTTSGGLARVNWSVPDGTDGVILELGANDALRGVAPQKAKENLAAIIESLQGRDIPVMLMGMMAPPNMGADYADAFNPIYEALAEQYGVPLYPFFLDGVAANADLQLSDGMHPNAKGVEVMVEKTLSAVEAFVDTIGGQAN</sequence>
<dbReference type="AlphaFoldDB" id="A0A5C4JLN7"/>
<evidence type="ECO:0000256" key="1">
    <source>
        <dbReference type="SAM" id="SignalP"/>
    </source>
</evidence>
<dbReference type="InterPro" id="IPR008265">
    <property type="entry name" value="Lipase_GDSL_AS"/>
</dbReference>
<gene>
    <name evidence="3" type="ORF">FF124_20120</name>
</gene>
<dbReference type="EMBL" id="VCLB01000014">
    <property type="protein sequence ID" value="TNB46014.1"/>
    <property type="molecule type" value="Genomic_DNA"/>
</dbReference>
<dbReference type="Gene3D" id="3.40.50.1110">
    <property type="entry name" value="SGNH hydrolase"/>
    <property type="match status" value="1"/>
</dbReference>
<organism evidence="3 4">
    <name type="scientific">Martelella lutilitoris</name>
    <dbReference type="NCBI Taxonomy" id="2583532"/>
    <lineage>
        <taxon>Bacteria</taxon>
        <taxon>Pseudomonadati</taxon>
        <taxon>Pseudomonadota</taxon>
        <taxon>Alphaproteobacteria</taxon>
        <taxon>Hyphomicrobiales</taxon>
        <taxon>Aurantimonadaceae</taxon>
        <taxon>Martelella</taxon>
    </lineage>
</organism>
<dbReference type="InterPro" id="IPR013830">
    <property type="entry name" value="SGNH_hydro"/>
</dbReference>
<evidence type="ECO:0000259" key="2">
    <source>
        <dbReference type="Pfam" id="PF13472"/>
    </source>
</evidence>
<accession>A0A5C4JLN7</accession>
<evidence type="ECO:0000313" key="4">
    <source>
        <dbReference type="Proteomes" id="UP000307874"/>
    </source>
</evidence>
<comment type="caution">
    <text evidence="3">The sequence shown here is derived from an EMBL/GenBank/DDBJ whole genome shotgun (WGS) entry which is preliminary data.</text>
</comment>
<dbReference type="PANTHER" id="PTHR30383:SF24">
    <property type="entry name" value="THIOESTERASE 1_PROTEASE 1_LYSOPHOSPHOLIPASE L1"/>
    <property type="match status" value="1"/>
</dbReference>
<name>A0A5C4JLN7_9HYPH</name>
<feature type="signal peptide" evidence="1">
    <location>
        <begin position="1"/>
        <end position="25"/>
    </location>
</feature>
<feature type="chain" id="PRO_5022876682" evidence="1">
    <location>
        <begin position="26"/>
        <end position="215"/>
    </location>
</feature>
<keyword evidence="4" id="KW-1185">Reference proteome</keyword>
<dbReference type="PANTHER" id="PTHR30383">
    <property type="entry name" value="THIOESTERASE 1/PROTEASE 1/LYSOPHOSPHOLIPASE L1"/>
    <property type="match status" value="1"/>
</dbReference>
<evidence type="ECO:0000313" key="3">
    <source>
        <dbReference type="EMBL" id="TNB46014.1"/>
    </source>
</evidence>
<dbReference type="GO" id="GO:0004622">
    <property type="term" value="F:phosphatidylcholine lysophospholipase activity"/>
    <property type="evidence" value="ECO:0007669"/>
    <property type="project" value="TreeGrafter"/>
</dbReference>
<feature type="domain" description="SGNH hydrolase-type esterase" evidence="2">
    <location>
        <begin position="33"/>
        <end position="192"/>
    </location>
</feature>
<keyword evidence="1" id="KW-0732">Signal</keyword>
<dbReference type="PROSITE" id="PS01098">
    <property type="entry name" value="LIPASE_GDSL_SER"/>
    <property type="match status" value="1"/>
</dbReference>
<dbReference type="Proteomes" id="UP000307874">
    <property type="component" value="Unassembled WGS sequence"/>
</dbReference>
<dbReference type="Pfam" id="PF13472">
    <property type="entry name" value="Lipase_GDSL_2"/>
    <property type="match status" value="1"/>
</dbReference>
<dbReference type="CDD" id="cd01822">
    <property type="entry name" value="Lysophospholipase_L1_like"/>
    <property type="match status" value="1"/>
</dbReference>
<dbReference type="OrthoDB" id="9786188at2"/>
<protein>
    <submittedName>
        <fullName evidence="3">Arylesterase</fullName>
    </submittedName>
</protein>
<proteinExistence type="predicted"/>
<dbReference type="RefSeq" id="WP_138750275.1">
    <property type="nucleotide sequence ID" value="NZ_VCLB01000014.1"/>
</dbReference>
<dbReference type="InterPro" id="IPR051532">
    <property type="entry name" value="Ester_Hydrolysis_Enzymes"/>
</dbReference>
<reference evidence="3 4" key="1">
    <citation type="submission" date="2019-06" db="EMBL/GenBank/DDBJ databases">
        <title>Martelella lutilitoris sp. nov., isolated from a tidal mudflat.</title>
        <authorList>
            <person name="Kim Y.-J."/>
        </authorList>
    </citation>
    <scope>NUCLEOTIDE SEQUENCE [LARGE SCALE GENOMIC DNA]</scope>
    <source>
        <strain evidence="3 4">GH2-6</strain>
    </source>
</reference>
<dbReference type="InterPro" id="IPR036514">
    <property type="entry name" value="SGNH_hydro_sf"/>
</dbReference>
<dbReference type="SUPFAM" id="SSF52266">
    <property type="entry name" value="SGNH hydrolase"/>
    <property type="match status" value="1"/>
</dbReference>